<protein>
    <submittedName>
        <fullName evidence="2">Serine/threonine protein kinase</fullName>
    </submittedName>
</protein>
<dbReference type="Gene3D" id="3.30.200.20">
    <property type="entry name" value="Phosphorylase Kinase, domain 1"/>
    <property type="match status" value="1"/>
</dbReference>
<name>A0A8H6J6X1_9PEZI</name>
<dbReference type="PANTHER" id="PTHR44167">
    <property type="entry name" value="OVARIAN-SPECIFIC SERINE/THREONINE-PROTEIN KINASE LOK-RELATED"/>
    <property type="match status" value="1"/>
</dbReference>
<dbReference type="Proteomes" id="UP000652219">
    <property type="component" value="Unassembled WGS sequence"/>
</dbReference>
<dbReference type="InterPro" id="IPR011009">
    <property type="entry name" value="Kinase-like_dom_sf"/>
</dbReference>
<accession>A0A8H6J6X1</accession>
<organism evidence="2 3">
    <name type="scientific">Colletotrichum sojae</name>
    <dbReference type="NCBI Taxonomy" id="2175907"/>
    <lineage>
        <taxon>Eukaryota</taxon>
        <taxon>Fungi</taxon>
        <taxon>Dikarya</taxon>
        <taxon>Ascomycota</taxon>
        <taxon>Pezizomycotina</taxon>
        <taxon>Sordariomycetes</taxon>
        <taxon>Hypocreomycetidae</taxon>
        <taxon>Glomerellales</taxon>
        <taxon>Glomerellaceae</taxon>
        <taxon>Colletotrichum</taxon>
        <taxon>Colletotrichum orchidearum species complex</taxon>
    </lineage>
</organism>
<proteinExistence type="predicted"/>
<dbReference type="GO" id="GO:0005634">
    <property type="term" value="C:nucleus"/>
    <property type="evidence" value="ECO:0007669"/>
    <property type="project" value="TreeGrafter"/>
</dbReference>
<dbReference type="GO" id="GO:0044773">
    <property type="term" value="P:mitotic DNA damage checkpoint signaling"/>
    <property type="evidence" value="ECO:0007669"/>
    <property type="project" value="TreeGrafter"/>
</dbReference>
<dbReference type="Pfam" id="PF00069">
    <property type="entry name" value="Pkinase"/>
    <property type="match status" value="1"/>
</dbReference>
<sequence length="594" mass="67197">MIAREAAIANLETMITRIGVSVSVYGRLTYHRRLAKTRDKYGSPLAVAEDQVTQHGESKVEPEAAEDTLWLPEMTRDIDLLDQIRAGSEVCSRLEAWAQKPTTSRTIGYTQGLVRDLVASIRDFEQGIAHESLRRDPETADLEGGAAWPASVLEPLKRAPLIQDVLIGVLDCCVGVEDWHHRDEEPLNFLFCSLGGRVRNPYNVEGLQDLGRELTESLAPWFGPQAAANNYTWGLSDPSPRVRREIRFDLPLATRLPKERRVVNNINDSEALQCSIEKTARAFSPRYVRTYRTRDDIPYAIDTSSPSYAGSFGVVRKVHRKVANESFAEKTYGNLFSRKERKVVLDELGVLEILSHPNIVNLVEAYEIADEPHTINIVMSPWAPFTLDRFLYATDSERKQHFAWFEPNTPASDIGIYSIMLQLASAVGHLHSISIKHKDIKPDNILLHTAGGQVTPYITDVGVSKVYWRGVKTNYDKSTYPFLSLEQLEHQESSLKSDIWQLGCCFAMILALMRGGQQGVVKLHVSYNRTDESCSCNIAKEYEWFMGALKELCSSASARQKHMLWVITRMLDLNPSSRFDIQMVEREMDKLYDS</sequence>
<dbReference type="CDD" id="cd00180">
    <property type="entry name" value="PKc"/>
    <property type="match status" value="1"/>
</dbReference>
<dbReference type="InterPro" id="IPR000719">
    <property type="entry name" value="Prot_kinase_dom"/>
</dbReference>
<dbReference type="PROSITE" id="PS00108">
    <property type="entry name" value="PROTEIN_KINASE_ST"/>
    <property type="match status" value="1"/>
</dbReference>
<dbReference type="PANTHER" id="PTHR44167:SF24">
    <property type="entry name" value="SERINE_THREONINE-PROTEIN KINASE CHK2"/>
    <property type="match status" value="1"/>
</dbReference>
<keyword evidence="2" id="KW-0723">Serine/threonine-protein kinase</keyword>
<dbReference type="PROSITE" id="PS50011">
    <property type="entry name" value="PROTEIN_KINASE_DOM"/>
    <property type="match status" value="1"/>
</dbReference>
<dbReference type="InterPro" id="IPR008271">
    <property type="entry name" value="Ser/Thr_kinase_AS"/>
</dbReference>
<keyword evidence="3" id="KW-1185">Reference proteome</keyword>
<dbReference type="SMART" id="SM00220">
    <property type="entry name" value="S_TKc"/>
    <property type="match status" value="1"/>
</dbReference>
<dbReference type="GO" id="GO:0004674">
    <property type="term" value="F:protein serine/threonine kinase activity"/>
    <property type="evidence" value="ECO:0007669"/>
    <property type="project" value="UniProtKB-KW"/>
</dbReference>
<evidence type="ECO:0000313" key="2">
    <source>
        <dbReference type="EMBL" id="KAF6807655.1"/>
    </source>
</evidence>
<dbReference type="SUPFAM" id="SSF56112">
    <property type="entry name" value="Protein kinase-like (PK-like)"/>
    <property type="match status" value="1"/>
</dbReference>
<reference evidence="2 3" key="1">
    <citation type="journal article" date="2020" name="Phytopathology">
        <title>Genome Sequence Resources of Colletotrichum truncatum, C. plurivorum, C. musicola, and C. sojae: Four Species Pathogenic to Soybean (Glycine max).</title>
        <authorList>
            <person name="Rogerio F."/>
            <person name="Boufleur T.R."/>
            <person name="Ciampi-Guillardi M."/>
            <person name="Sukno S.A."/>
            <person name="Thon M.R."/>
            <person name="Massola Junior N.S."/>
            <person name="Baroncelli R."/>
        </authorList>
    </citation>
    <scope>NUCLEOTIDE SEQUENCE [LARGE SCALE GENOMIC DNA]</scope>
    <source>
        <strain evidence="2 3">LFN0009</strain>
    </source>
</reference>
<feature type="domain" description="Protein kinase" evidence="1">
    <location>
        <begin position="301"/>
        <end position="592"/>
    </location>
</feature>
<dbReference type="AlphaFoldDB" id="A0A8H6J6X1"/>
<evidence type="ECO:0000259" key="1">
    <source>
        <dbReference type="PROSITE" id="PS50011"/>
    </source>
</evidence>
<comment type="caution">
    <text evidence="2">The sequence shown here is derived from an EMBL/GenBank/DDBJ whole genome shotgun (WGS) entry which is preliminary data.</text>
</comment>
<evidence type="ECO:0000313" key="3">
    <source>
        <dbReference type="Proteomes" id="UP000652219"/>
    </source>
</evidence>
<keyword evidence="2" id="KW-0808">Transferase</keyword>
<gene>
    <name evidence="2" type="ORF">CSOJ01_08019</name>
</gene>
<dbReference type="EMBL" id="WIGN01000132">
    <property type="protein sequence ID" value="KAF6807655.1"/>
    <property type="molecule type" value="Genomic_DNA"/>
</dbReference>
<dbReference type="GO" id="GO:0005524">
    <property type="term" value="F:ATP binding"/>
    <property type="evidence" value="ECO:0007669"/>
    <property type="project" value="InterPro"/>
</dbReference>
<dbReference type="Gene3D" id="1.10.510.10">
    <property type="entry name" value="Transferase(Phosphotransferase) domain 1"/>
    <property type="match status" value="1"/>
</dbReference>
<keyword evidence="2" id="KW-0418">Kinase</keyword>
<dbReference type="GO" id="GO:0005737">
    <property type="term" value="C:cytoplasm"/>
    <property type="evidence" value="ECO:0007669"/>
    <property type="project" value="TreeGrafter"/>
</dbReference>